<dbReference type="RefSeq" id="XP_009541668.1">
    <property type="nucleotide sequence ID" value="XM_009543373.1"/>
</dbReference>
<dbReference type="InParanoid" id="W4KQZ8"/>
<dbReference type="AlphaFoldDB" id="W4KQZ8"/>
<evidence type="ECO:0000313" key="1">
    <source>
        <dbReference type="EMBL" id="ETW87810.1"/>
    </source>
</evidence>
<organism evidence="1 2">
    <name type="scientific">Heterobasidion irregulare (strain TC 32-1)</name>
    <dbReference type="NCBI Taxonomy" id="747525"/>
    <lineage>
        <taxon>Eukaryota</taxon>
        <taxon>Fungi</taxon>
        <taxon>Dikarya</taxon>
        <taxon>Basidiomycota</taxon>
        <taxon>Agaricomycotina</taxon>
        <taxon>Agaricomycetes</taxon>
        <taxon>Russulales</taxon>
        <taxon>Bondarzewiaceae</taxon>
        <taxon>Heterobasidion</taxon>
        <taxon>Heterobasidion annosum species complex</taxon>
    </lineage>
</organism>
<protein>
    <submittedName>
        <fullName evidence="1">Uncharacterized protein</fullName>
    </submittedName>
</protein>
<dbReference type="GeneID" id="20677319"/>
<gene>
    <name evidence="1" type="ORF">HETIRDRAFT_470016</name>
</gene>
<keyword evidence="2" id="KW-1185">Reference proteome</keyword>
<dbReference type="Proteomes" id="UP000030671">
    <property type="component" value="Unassembled WGS sequence"/>
</dbReference>
<accession>W4KQZ8</accession>
<name>W4KQZ8_HETIT</name>
<dbReference type="HOGENOM" id="CLU_1224910_0_0_1"/>
<proteinExistence type="predicted"/>
<evidence type="ECO:0000313" key="2">
    <source>
        <dbReference type="Proteomes" id="UP000030671"/>
    </source>
</evidence>
<dbReference type="EMBL" id="KI925454">
    <property type="protein sequence ID" value="ETW87810.1"/>
    <property type="molecule type" value="Genomic_DNA"/>
</dbReference>
<reference evidence="1 2" key="1">
    <citation type="journal article" date="2012" name="New Phytol.">
        <title>Insight into trade-off between wood decay and parasitism from the genome of a fungal forest pathogen.</title>
        <authorList>
            <person name="Olson A."/>
            <person name="Aerts A."/>
            <person name="Asiegbu F."/>
            <person name="Belbahri L."/>
            <person name="Bouzid O."/>
            <person name="Broberg A."/>
            <person name="Canback B."/>
            <person name="Coutinho P.M."/>
            <person name="Cullen D."/>
            <person name="Dalman K."/>
            <person name="Deflorio G."/>
            <person name="van Diepen L.T."/>
            <person name="Dunand C."/>
            <person name="Duplessis S."/>
            <person name="Durling M."/>
            <person name="Gonthier P."/>
            <person name="Grimwood J."/>
            <person name="Fossdal C.G."/>
            <person name="Hansson D."/>
            <person name="Henrissat B."/>
            <person name="Hietala A."/>
            <person name="Himmelstrand K."/>
            <person name="Hoffmeister D."/>
            <person name="Hogberg N."/>
            <person name="James T.Y."/>
            <person name="Karlsson M."/>
            <person name="Kohler A."/>
            <person name="Kues U."/>
            <person name="Lee Y.H."/>
            <person name="Lin Y.C."/>
            <person name="Lind M."/>
            <person name="Lindquist E."/>
            <person name="Lombard V."/>
            <person name="Lucas S."/>
            <person name="Lunden K."/>
            <person name="Morin E."/>
            <person name="Murat C."/>
            <person name="Park J."/>
            <person name="Raffaello T."/>
            <person name="Rouze P."/>
            <person name="Salamov A."/>
            <person name="Schmutz J."/>
            <person name="Solheim H."/>
            <person name="Stahlberg J."/>
            <person name="Velez H."/>
            <person name="de Vries R.P."/>
            <person name="Wiebenga A."/>
            <person name="Woodward S."/>
            <person name="Yakovlev I."/>
            <person name="Garbelotto M."/>
            <person name="Martin F."/>
            <person name="Grigoriev I.V."/>
            <person name="Stenlid J."/>
        </authorList>
    </citation>
    <scope>NUCLEOTIDE SEQUENCE [LARGE SCALE GENOMIC DNA]</scope>
    <source>
        <strain evidence="1 2">TC 32-1</strain>
    </source>
</reference>
<dbReference type="KEGG" id="hir:HETIRDRAFT_470016"/>
<sequence length="226" mass="25240">MMVRSSDGHSHVLRACAHHRTERPASPLSWGLSRRRRRRRVAEVQDALALLEACHSSSVGAANLTWRRLRFPSSCAIAPCAVHEWQGWEIQLSKGRACLDTFWPRLTVLSTRCHGTTANVLGGKRHACTWLSALPFRIFNISNLDAATTGTTTTLPCRNSSAFRLIQVRIYQHSARHISRLCVPTRNGNEMSTGLRHRSRCARRDKVLQGATHLAISGGAGDFRNR</sequence>